<dbReference type="GO" id="GO:0016877">
    <property type="term" value="F:ligase activity, forming carbon-sulfur bonds"/>
    <property type="evidence" value="ECO:0007669"/>
    <property type="project" value="UniProtKB-ARBA"/>
</dbReference>
<dbReference type="EMBL" id="FO117623">
    <property type="protein sequence ID" value="CCG05170.1"/>
    <property type="molecule type" value="Genomic_DNA"/>
</dbReference>
<dbReference type="eggNOG" id="COG0318">
    <property type="taxonomic scope" value="Bacteria"/>
</dbReference>
<dbReference type="OrthoDB" id="3172305at2"/>
<dbReference type="RefSeq" id="WP_014378041.1">
    <property type="nucleotide sequence ID" value="NC_016943.1"/>
</dbReference>
<dbReference type="InterPro" id="IPR045851">
    <property type="entry name" value="AMP-bd_C_sf"/>
</dbReference>
<dbReference type="STRING" id="1146883.BLASA_4350"/>
<feature type="domain" description="AMP-dependent synthetase/ligase" evidence="1">
    <location>
        <begin position="8"/>
        <end position="364"/>
    </location>
</feature>
<dbReference type="InterPro" id="IPR050237">
    <property type="entry name" value="ATP-dep_AMP-bd_enzyme"/>
</dbReference>
<dbReference type="KEGG" id="bsd:BLASA_4350"/>
<organism evidence="3 4">
    <name type="scientific">Blastococcus saxobsidens (strain DD2)</name>
    <dbReference type="NCBI Taxonomy" id="1146883"/>
    <lineage>
        <taxon>Bacteria</taxon>
        <taxon>Bacillati</taxon>
        <taxon>Actinomycetota</taxon>
        <taxon>Actinomycetes</taxon>
        <taxon>Geodermatophilales</taxon>
        <taxon>Geodermatophilaceae</taxon>
        <taxon>Blastococcus</taxon>
    </lineage>
</organism>
<dbReference type="InterPro" id="IPR025110">
    <property type="entry name" value="AMP-bd_C"/>
</dbReference>
<dbReference type="InterPro" id="IPR020845">
    <property type="entry name" value="AMP-binding_CS"/>
</dbReference>
<keyword evidence="3" id="KW-0436">Ligase</keyword>
<sequence length="503" mass="55239">MDLAYLLRNSARYHPQATAVSDGEHSLTFAQLSSRSARLVNALTGLGARTGDRVAVLLRNRWEFAEVDAALATGGFVRVALNARLALDDFSFCLADCDARVIITESYFDEIALALVERHDVTWIRMDGGDVPAMARDYEDALQAGHDVAPSLGDLTDHPAWISYTSGTTGRPKGVVLSHRALAHVVFNVALELGPMHDRTSMLLPQALSHGAGYMQMAGLAMGSASYVMRQFDPERAIALGKQHGITTLKLVPTMLATLVERRTEVPFESVVYGASPIGPRLLEEALDLMGPRLIQIYGQSEAPVTLTVLRKHEHEGSGEERFSAGRPWSTIEARIVDEDGQDVVAGEAGELIVKAPQVMDGYHNLAAETADVLRDGWVWTKDMARVDERGFVYLLGRRDQMINTGGFNVAPAEVEGVVGHHPRVKECAAFALPDEQWGEAVAVAIVPADSDPMDPAEIIEFCRPRLSFRRPRQVFFIEAMPYSPYGKVDRRRLMQLIGKENP</sequence>
<dbReference type="InterPro" id="IPR042099">
    <property type="entry name" value="ANL_N_sf"/>
</dbReference>
<evidence type="ECO:0000259" key="1">
    <source>
        <dbReference type="Pfam" id="PF00501"/>
    </source>
</evidence>
<evidence type="ECO:0000313" key="3">
    <source>
        <dbReference type="EMBL" id="CCG05170.1"/>
    </source>
</evidence>
<reference evidence="4" key="2">
    <citation type="submission" date="2012-02" db="EMBL/GenBank/DDBJ databases">
        <title>Complete genome sequence of Blastococcus saxobsidens strain DD2.</title>
        <authorList>
            <person name="Genoscope."/>
        </authorList>
    </citation>
    <scope>NUCLEOTIDE SEQUENCE [LARGE SCALE GENOMIC DNA]</scope>
    <source>
        <strain evidence="4">DD2</strain>
    </source>
</reference>
<dbReference type="Pfam" id="PF00501">
    <property type="entry name" value="AMP-binding"/>
    <property type="match status" value="1"/>
</dbReference>
<evidence type="ECO:0000259" key="2">
    <source>
        <dbReference type="Pfam" id="PF13193"/>
    </source>
</evidence>
<gene>
    <name evidence="3" type="ordered locus">BLASA_4350</name>
</gene>
<accession>H6RNM2</accession>
<feature type="domain" description="AMP-binding enzyme C-terminal" evidence="2">
    <location>
        <begin position="414"/>
        <end position="488"/>
    </location>
</feature>
<dbReference type="PANTHER" id="PTHR43767">
    <property type="entry name" value="LONG-CHAIN-FATTY-ACID--COA LIGASE"/>
    <property type="match status" value="1"/>
</dbReference>
<dbReference type="AlphaFoldDB" id="H6RNM2"/>
<dbReference type="Gene3D" id="3.40.50.12780">
    <property type="entry name" value="N-terminal domain of ligase-like"/>
    <property type="match status" value="1"/>
</dbReference>
<dbReference type="PROSITE" id="PS00455">
    <property type="entry name" value="AMP_BINDING"/>
    <property type="match status" value="1"/>
</dbReference>
<name>H6RNM2_BLASD</name>
<reference evidence="3 4" key="1">
    <citation type="journal article" date="2012" name="J. Bacteriol.">
        <title>Genome Sequence of Blastococcus saxobsidens DD2, a Stone-Inhabiting Bacterium.</title>
        <authorList>
            <person name="Chouaia B."/>
            <person name="Crotti E."/>
            <person name="Brusetti L."/>
            <person name="Daffonchio D."/>
            <person name="Essoussi I."/>
            <person name="Nouioui I."/>
            <person name="Sbissi I."/>
            <person name="Ghodhbane-Gtari F."/>
            <person name="Gtari M."/>
            <person name="Vacherie B."/>
            <person name="Barbe V."/>
            <person name="Medigue C."/>
            <person name="Gury J."/>
            <person name="Pujic P."/>
            <person name="Normand P."/>
        </authorList>
    </citation>
    <scope>NUCLEOTIDE SEQUENCE [LARGE SCALE GENOMIC DNA]</scope>
    <source>
        <strain evidence="3 4">DD2</strain>
    </source>
</reference>
<proteinExistence type="predicted"/>
<dbReference type="Gene3D" id="3.30.300.30">
    <property type="match status" value="1"/>
</dbReference>
<dbReference type="HOGENOM" id="CLU_000022_59_0_11"/>
<dbReference type="InterPro" id="IPR000873">
    <property type="entry name" value="AMP-dep_synth/lig_dom"/>
</dbReference>
<dbReference type="EC" id="6.2.1.-" evidence="3"/>
<dbReference type="Proteomes" id="UP000007517">
    <property type="component" value="Chromosome"/>
</dbReference>
<dbReference type="SUPFAM" id="SSF56801">
    <property type="entry name" value="Acetyl-CoA synthetase-like"/>
    <property type="match status" value="1"/>
</dbReference>
<evidence type="ECO:0000313" key="4">
    <source>
        <dbReference type="Proteomes" id="UP000007517"/>
    </source>
</evidence>
<protein>
    <submittedName>
        <fullName evidence="3">AMP-dependent synthetase and ligase</fullName>
        <ecNumber evidence="3">6.2.1.-</ecNumber>
    </submittedName>
</protein>
<dbReference type="PANTHER" id="PTHR43767:SF7">
    <property type="entry name" value="MEDIUM_LONG-CHAIN-FATTY-ACID--COA LIGASE FADD8"/>
    <property type="match status" value="1"/>
</dbReference>
<keyword evidence="4" id="KW-1185">Reference proteome</keyword>
<dbReference type="Pfam" id="PF13193">
    <property type="entry name" value="AMP-binding_C"/>
    <property type="match status" value="1"/>
</dbReference>